<dbReference type="AlphaFoldDB" id="A0AAE3HIZ3"/>
<evidence type="ECO:0000313" key="3">
    <source>
        <dbReference type="EMBL" id="MCS3903246.1"/>
    </source>
</evidence>
<dbReference type="PIRSF" id="PIRSF029543">
    <property type="entry name" value="UCP029543"/>
    <property type="match status" value="1"/>
</dbReference>
<reference evidence="3" key="1">
    <citation type="submission" date="2022-08" db="EMBL/GenBank/DDBJ databases">
        <title>Genomic Encyclopedia of Type Strains, Phase III (KMG-III): the genomes of soil and plant-associated and newly described type strains.</title>
        <authorList>
            <person name="Whitman W."/>
        </authorList>
    </citation>
    <scope>NUCLEOTIDE SEQUENCE</scope>
    <source>
        <strain evidence="3">HMT 1</strain>
    </source>
</reference>
<evidence type="ECO:0000256" key="1">
    <source>
        <dbReference type="SAM" id="Phobius"/>
    </source>
</evidence>
<keyword evidence="2" id="KW-0732">Signal</keyword>
<name>A0AAE3HIZ3_9GAMM</name>
<evidence type="ECO:0000313" key="4">
    <source>
        <dbReference type="Proteomes" id="UP001204445"/>
    </source>
</evidence>
<feature type="transmembrane region" description="Helical" evidence="1">
    <location>
        <begin position="103"/>
        <end position="129"/>
    </location>
</feature>
<dbReference type="Proteomes" id="UP001204445">
    <property type="component" value="Unassembled WGS sequence"/>
</dbReference>
<keyword evidence="4" id="KW-1185">Reference proteome</keyword>
<keyword evidence="1" id="KW-0812">Transmembrane</keyword>
<dbReference type="RefSeq" id="WP_259054877.1">
    <property type="nucleotide sequence ID" value="NZ_JANUCT010000007.1"/>
</dbReference>
<gene>
    <name evidence="3" type="ORF">J2T55_001266</name>
</gene>
<organism evidence="3 4">
    <name type="scientific">Methylohalomonas lacus</name>
    <dbReference type="NCBI Taxonomy" id="398773"/>
    <lineage>
        <taxon>Bacteria</taxon>
        <taxon>Pseudomonadati</taxon>
        <taxon>Pseudomonadota</taxon>
        <taxon>Gammaproteobacteria</taxon>
        <taxon>Methylohalomonadales</taxon>
        <taxon>Methylohalomonadaceae</taxon>
        <taxon>Methylohalomonas</taxon>
    </lineage>
</organism>
<keyword evidence="1" id="KW-1133">Transmembrane helix</keyword>
<dbReference type="NCBIfam" id="NF033919">
    <property type="entry name" value="PA2779_fam"/>
    <property type="match status" value="1"/>
</dbReference>
<dbReference type="EMBL" id="JANUCT010000007">
    <property type="protein sequence ID" value="MCS3903246.1"/>
    <property type="molecule type" value="Genomic_DNA"/>
</dbReference>
<dbReference type="InterPro" id="IPR046735">
    <property type="entry name" value="PA2779-like"/>
</dbReference>
<sequence>MSLIRKLQKILAMPLAVLMLFSMFSASVAQAKMVGTDEIIAEQNINADREKIINFIERDEVQAEMQSLGVDPDEAKSRVAVMSDSEVQQMAGKLDQLPAGEGFGSVVGAIVLVFLVLLLTDILCLTNVFDFTRCAR</sequence>
<feature type="chain" id="PRO_5042243966" evidence="2">
    <location>
        <begin position="32"/>
        <end position="136"/>
    </location>
</feature>
<protein>
    <submittedName>
        <fullName evidence="3">Na+-translocating ferredoxin:NAD+ oxidoreductase RnfG subunit</fullName>
    </submittedName>
</protein>
<dbReference type="InterPro" id="IPR016924">
    <property type="entry name" value="UCP029543"/>
</dbReference>
<feature type="signal peptide" evidence="2">
    <location>
        <begin position="1"/>
        <end position="31"/>
    </location>
</feature>
<proteinExistence type="predicted"/>
<keyword evidence="1" id="KW-0472">Membrane</keyword>
<comment type="caution">
    <text evidence="3">The sequence shown here is derived from an EMBL/GenBank/DDBJ whole genome shotgun (WGS) entry which is preliminary data.</text>
</comment>
<dbReference type="Pfam" id="PF20332">
    <property type="entry name" value="DUF6627"/>
    <property type="match status" value="1"/>
</dbReference>
<accession>A0AAE3HIZ3</accession>
<evidence type="ECO:0000256" key="2">
    <source>
        <dbReference type="SAM" id="SignalP"/>
    </source>
</evidence>